<dbReference type="InterPro" id="IPR002156">
    <property type="entry name" value="RNaseH_domain"/>
</dbReference>
<dbReference type="Gene3D" id="3.30.420.10">
    <property type="entry name" value="Ribonuclease H-like superfamily/Ribonuclease H"/>
    <property type="match status" value="1"/>
</dbReference>
<keyword evidence="3" id="KW-1185">Reference proteome</keyword>
<dbReference type="GO" id="GO:0003676">
    <property type="term" value="F:nucleic acid binding"/>
    <property type="evidence" value="ECO:0007669"/>
    <property type="project" value="InterPro"/>
</dbReference>
<name>A0A7J9D0F9_GOSGO</name>
<sequence>METVKWKPPENSVVRINFDASLKRHENRSCSGMVIRNSEGAVLGSKMIINENIPSVFATEALACIQSLMLGLDLGLSKVEINGDALTVIRKLQGVSEDKNEIGAFIKDGKRLSRCFHTCQFQQVRRSVNGVAHLLATEGLK</sequence>
<dbReference type="InterPro" id="IPR052929">
    <property type="entry name" value="RNase_H-like_EbsB-rel"/>
</dbReference>
<dbReference type="EMBL" id="JABEZY010260057">
    <property type="protein sequence ID" value="MBA0754141.1"/>
    <property type="molecule type" value="Genomic_DNA"/>
</dbReference>
<dbReference type="PANTHER" id="PTHR47074:SF61">
    <property type="entry name" value="RNASE H TYPE-1 DOMAIN-CONTAINING PROTEIN"/>
    <property type="match status" value="1"/>
</dbReference>
<proteinExistence type="predicted"/>
<dbReference type="CDD" id="cd06222">
    <property type="entry name" value="RNase_H_like"/>
    <property type="match status" value="1"/>
</dbReference>
<dbReference type="Pfam" id="PF13456">
    <property type="entry name" value="RVT_3"/>
    <property type="match status" value="1"/>
</dbReference>
<organism evidence="2 3">
    <name type="scientific">Gossypium gossypioides</name>
    <name type="common">Mexican cotton</name>
    <name type="synonym">Selera gossypioides</name>
    <dbReference type="NCBI Taxonomy" id="34282"/>
    <lineage>
        <taxon>Eukaryota</taxon>
        <taxon>Viridiplantae</taxon>
        <taxon>Streptophyta</taxon>
        <taxon>Embryophyta</taxon>
        <taxon>Tracheophyta</taxon>
        <taxon>Spermatophyta</taxon>
        <taxon>Magnoliopsida</taxon>
        <taxon>eudicotyledons</taxon>
        <taxon>Gunneridae</taxon>
        <taxon>Pentapetalae</taxon>
        <taxon>rosids</taxon>
        <taxon>malvids</taxon>
        <taxon>Malvales</taxon>
        <taxon>Malvaceae</taxon>
        <taxon>Malvoideae</taxon>
        <taxon>Gossypium</taxon>
    </lineage>
</organism>
<accession>A0A7J9D0F9</accession>
<dbReference type="GO" id="GO:0004523">
    <property type="term" value="F:RNA-DNA hybrid ribonuclease activity"/>
    <property type="evidence" value="ECO:0007669"/>
    <property type="project" value="InterPro"/>
</dbReference>
<protein>
    <recommendedName>
        <fullName evidence="1">RNase H type-1 domain-containing protein</fullName>
    </recommendedName>
</protein>
<dbReference type="PANTHER" id="PTHR47074">
    <property type="entry name" value="BNAC02G40300D PROTEIN"/>
    <property type="match status" value="1"/>
</dbReference>
<dbReference type="Proteomes" id="UP000593579">
    <property type="component" value="Unassembled WGS sequence"/>
</dbReference>
<dbReference type="InterPro" id="IPR044730">
    <property type="entry name" value="RNase_H-like_dom_plant"/>
</dbReference>
<dbReference type="InterPro" id="IPR012337">
    <property type="entry name" value="RNaseH-like_sf"/>
</dbReference>
<reference evidence="2 3" key="1">
    <citation type="journal article" date="2019" name="Genome Biol. Evol.">
        <title>Insights into the evolution of the New World diploid cottons (Gossypium, subgenus Houzingenia) based on genome sequencing.</title>
        <authorList>
            <person name="Grover C.E."/>
            <person name="Arick M.A. 2nd"/>
            <person name="Thrash A."/>
            <person name="Conover J.L."/>
            <person name="Sanders W.S."/>
            <person name="Peterson D.G."/>
            <person name="Frelichowski J.E."/>
            <person name="Scheffler J.A."/>
            <person name="Scheffler B.E."/>
            <person name="Wendel J.F."/>
        </authorList>
    </citation>
    <scope>NUCLEOTIDE SEQUENCE [LARGE SCALE GENOMIC DNA]</scope>
    <source>
        <strain evidence="2">5</strain>
        <tissue evidence="2">Leaf</tissue>
    </source>
</reference>
<dbReference type="InterPro" id="IPR036397">
    <property type="entry name" value="RNaseH_sf"/>
</dbReference>
<evidence type="ECO:0000259" key="1">
    <source>
        <dbReference type="Pfam" id="PF13456"/>
    </source>
</evidence>
<feature type="domain" description="RNase H type-1" evidence="1">
    <location>
        <begin position="17"/>
        <end position="138"/>
    </location>
</feature>
<dbReference type="AlphaFoldDB" id="A0A7J9D0F9"/>
<evidence type="ECO:0000313" key="3">
    <source>
        <dbReference type="Proteomes" id="UP000593579"/>
    </source>
</evidence>
<dbReference type="OrthoDB" id="1002400at2759"/>
<comment type="caution">
    <text evidence="2">The sequence shown here is derived from an EMBL/GenBank/DDBJ whole genome shotgun (WGS) entry which is preliminary data.</text>
</comment>
<gene>
    <name evidence="2" type="ORF">Gogos_021720</name>
</gene>
<dbReference type="SUPFAM" id="SSF53098">
    <property type="entry name" value="Ribonuclease H-like"/>
    <property type="match status" value="1"/>
</dbReference>
<evidence type="ECO:0000313" key="2">
    <source>
        <dbReference type="EMBL" id="MBA0754141.1"/>
    </source>
</evidence>